<evidence type="ECO:0000313" key="1">
    <source>
        <dbReference type="EMBL" id="HIS67578.1"/>
    </source>
</evidence>
<gene>
    <name evidence="1" type="ORF">IAC18_08425</name>
</gene>
<dbReference type="Proteomes" id="UP000824001">
    <property type="component" value="Unassembled WGS sequence"/>
</dbReference>
<accession>A0A9D1FEP2</accession>
<organism evidence="1 2">
    <name type="scientific">Candidatus Scatomorpha merdipullorum</name>
    <dbReference type="NCBI Taxonomy" id="2840927"/>
    <lineage>
        <taxon>Bacteria</taxon>
        <taxon>Bacillati</taxon>
        <taxon>Bacillota</taxon>
        <taxon>Clostridia</taxon>
        <taxon>Eubacteriales</taxon>
        <taxon>Candidatus Scatomorpha</taxon>
    </lineage>
</organism>
<reference evidence="1" key="2">
    <citation type="journal article" date="2021" name="PeerJ">
        <title>Extensive microbial diversity within the chicken gut microbiome revealed by metagenomics and culture.</title>
        <authorList>
            <person name="Gilroy R."/>
            <person name="Ravi A."/>
            <person name="Getino M."/>
            <person name="Pursley I."/>
            <person name="Horton D.L."/>
            <person name="Alikhan N.F."/>
            <person name="Baker D."/>
            <person name="Gharbi K."/>
            <person name="Hall N."/>
            <person name="Watson M."/>
            <person name="Adriaenssens E.M."/>
            <person name="Foster-Nyarko E."/>
            <person name="Jarju S."/>
            <person name="Secka A."/>
            <person name="Antonio M."/>
            <person name="Oren A."/>
            <person name="Chaudhuri R.R."/>
            <person name="La Ragione R."/>
            <person name="Hildebrand F."/>
            <person name="Pallen M.J."/>
        </authorList>
    </citation>
    <scope>NUCLEOTIDE SEQUENCE</scope>
    <source>
        <strain evidence="1">ChiHjej10B9-9673</strain>
    </source>
</reference>
<dbReference type="AlphaFoldDB" id="A0A9D1FEP2"/>
<protein>
    <submittedName>
        <fullName evidence="1">Uncharacterized protein</fullName>
    </submittedName>
</protein>
<proteinExistence type="predicted"/>
<reference evidence="1" key="1">
    <citation type="submission" date="2020-10" db="EMBL/GenBank/DDBJ databases">
        <authorList>
            <person name="Gilroy R."/>
        </authorList>
    </citation>
    <scope>NUCLEOTIDE SEQUENCE</scope>
    <source>
        <strain evidence="1">ChiHjej10B9-9673</strain>
    </source>
</reference>
<name>A0A9D1FEP2_9FIRM</name>
<dbReference type="EMBL" id="DVJK01000239">
    <property type="protein sequence ID" value="HIS67578.1"/>
    <property type="molecule type" value="Genomic_DNA"/>
</dbReference>
<comment type="caution">
    <text evidence="1">The sequence shown here is derived from an EMBL/GenBank/DDBJ whole genome shotgun (WGS) entry which is preliminary data.</text>
</comment>
<sequence>MAKTRRQRAAELRERIEAYFEKRAAQGRFPTEAGLLLELGLGEEEYGKMRADRLFGAEFERARLARMDWLENQMVTESGRATGCMNALKQEKNGGYADRAAQAGREQKLVICLAGVGAGAAL</sequence>
<evidence type="ECO:0000313" key="2">
    <source>
        <dbReference type="Proteomes" id="UP000824001"/>
    </source>
</evidence>